<accession>A0ABW1DK86</accession>
<dbReference type="InterPro" id="IPR013762">
    <property type="entry name" value="Integrase-like_cat_sf"/>
</dbReference>
<dbReference type="SUPFAM" id="SSF56349">
    <property type="entry name" value="DNA breaking-rejoining enzymes"/>
    <property type="match status" value="1"/>
</dbReference>
<dbReference type="RefSeq" id="WP_014682751.1">
    <property type="nucleotide sequence ID" value="NZ_JBHSOH010000015.1"/>
</dbReference>
<evidence type="ECO:0008006" key="4">
    <source>
        <dbReference type="Google" id="ProtNLM"/>
    </source>
</evidence>
<evidence type="ECO:0000313" key="3">
    <source>
        <dbReference type="Proteomes" id="UP001595979"/>
    </source>
</evidence>
<name>A0ABW1DK86_9DEIO</name>
<reference evidence="3" key="1">
    <citation type="journal article" date="2019" name="Int. J. Syst. Evol. Microbiol.">
        <title>The Global Catalogue of Microorganisms (GCM) 10K type strain sequencing project: providing services to taxonomists for standard genome sequencing and annotation.</title>
        <authorList>
            <consortium name="The Broad Institute Genomics Platform"/>
            <consortium name="The Broad Institute Genome Sequencing Center for Infectious Disease"/>
            <person name="Wu L."/>
            <person name="Ma J."/>
        </authorList>
    </citation>
    <scope>NUCLEOTIDE SEQUENCE [LARGE SCALE GENOMIC DNA]</scope>
    <source>
        <strain evidence="3">CGMCC 1.15053</strain>
    </source>
</reference>
<comment type="caution">
    <text evidence="2">The sequence shown here is derived from an EMBL/GenBank/DDBJ whole genome shotgun (WGS) entry which is preliminary data.</text>
</comment>
<gene>
    <name evidence="2" type="ORF">ACFPQ6_12575</name>
</gene>
<keyword evidence="1" id="KW-0233">DNA recombination</keyword>
<proteinExistence type="predicted"/>
<dbReference type="EMBL" id="JBHSOH010000015">
    <property type="protein sequence ID" value="MFC5849143.1"/>
    <property type="molecule type" value="Genomic_DNA"/>
</dbReference>
<dbReference type="Proteomes" id="UP001595979">
    <property type="component" value="Unassembled WGS sequence"/>
</dbReference>
<protein>
    <recommendedName>
        <fullName evidence="4">Tyr recombinase domain-containing protein</fullName>
    </recommendedName>
</protein>
<evidence type="ECO:0000313" key="2">
    <source>
        <dbReference type="EMBL" id="MFC5849143.1"/>
    </source>
</evidence>
<dbReference type="Gene3D" id="1.10.443.10">
    <property type="entry name" value="Intergrase catalytic core"/>
    <property type="match status" value="1"/>
</dbReference>
<keyword evidence="3" id="KW-1185">Reference proteome</keyword>
<dbReference type="InterPro" id="IPR011010">
    <property type="entry name" value="DNA_brk_join_enz"/>
</dbReference>
<evidence type="ECO:0000256" key="1">
    <source>
        <dbReference type="ARBA" id="ARBA00023172"/>
    </source>
</evidence>
<sequence>MERLREAVASYDLHYLTTHLDLGHAPHLARSRLRPIFDDARARQLDLLHPPQDVTAWLKDLISIRLTALGPASINTQLARLTALSNLYEALILHGLTDDNPTRRYVRPAAQHRDEVPCSPQQISVLLQQTKDIPLRLALYFTYAFNFRAGELLRLRWEHINVSTGEITRARTIIQLAHIKDRGVILRLIHRHLKASGGPQFAAGKVFPWEDLLSLSYALRQAWRHAFRPPEGEDAIYYPLTQIRKAGLRDNPLNLDPVTLGYTSPYWSNTRRAKLKPPNPT</sequence>
<organism evidence="2 3">
    <name type="scientific">Deinococcus petrolearius</name>
    <dbReference type="NCBI Taxonomy" id="1751295"/>
    <lineage>
        <taxon>Bacteria</taxon>
        <taxon>Thermotogati</taxon>
        <taxon>Deinococcota</taxon>
        <taxon>Deinococci</taxon>
        <taxon>Deinococcales</taxon>
        <taxon>Deinococcaceae</taxon>
        <taxon>Deinococcus</taxon>
    </lineage>
</organism>